<dbReference type="GO" id="GO:0030677">
    <property type="term" value="C:ribonuclease P complex"/>
    <property type="evidence" value="ECO:0007669"/>
    <property type="project" value="TreeGrafter"/>
</dbReference>
<dbReference type="SUPFAM" id="SSF54211">
    <property type="entry name" value="Ribosomal protein S5 domain 2-like"/>
    <property type="match status" value="1"/>
</dbReference>
<evidence type="ECO:0000313" key="9">
    <source>
        <dbReference type="EMBL" id="REC70797.1"/>
    </source>
</evidence>
<dbReference type="Proteomes" id="UP000256326">
    <property type="component" value="Unassembled WGS sequence"/>
</dbReference>
<keyword evidence="6 7" id="KW-0694">RNA-binding</keyword>
<dbReference type="OrthoDB" id="1524972at2"/>
<evidence type="ECO:0000256" key="8">
    <source>
        <dbReference type="NCBIfam" id="TIGR00188"/>
    </source>
</evidence>
<dbReference type="HAMAP" id="MF_00227">
    <property type="entry name" value="RNase_P"/>
    <property type="match status" value="1"/>
</dbReference>
<evidence type="ECO:0000256" key="4">
    <source>
        <dbReference type="ARBA" id="ARBA00022759"/>
    </source>
</evidence>
<reference evidence="9 10" key="1">
    <citation type="journal article" date="2006" name="Int. J. Syst. Evol. Microbiol.">
        <title>Chryseobacterium hispanicum sp. nov., isolated from the drinking water distribution system of Sevilla, Spain.</title>
        <authorList>
            <person name="Gallego V."/>
            <person name="Garcia M.T."/>
            <person name="Ventosa A."/>
        </authorList>
    </citation>
    <scope>NUCLEOTIDE SEQUENCE [LARGE SCALE GENOMIC DNA]</scope>
    <source>
        <strain evidence="9 10">KCTC 22104</strain>
    </source>
</reference>
<keyword evidence="3 7" id="KW-0540">Nuclease</keyword>
<keyword evidence="5 7" id="KW-0378">Hydrolase</keyword>
<comment type="subunit">
    <text evidence="7">Consists of a catalytic RNA component (M1 or rnpB) and a protein subunit.</text>
</comment>
<name>A0A3D9CYS6_9FLAO</name>
<dbReference type="AlphaFoldDB" id="A0A3D9CYS6"/>
<dbReference type="GO" id="GO:0000049">
    <property type="term" value="F:tRNA binding"/>
    <property type="evidence" value="ECO:0007669"/>
    <property type="project" value="UniProtKB-UniRule"/>
</dbReference>
<evidence type="ECO:0000313" key="10">
    <source>
        <dbReference type="Proteomes" id="UP000256326"/>
    </source>
</evidence>
<keyword evidence="2 7" id="KW-0819">tRNA processing</keyword>
<comment type="similarity">
    <text evidence="7">Belongs to the RnpA family.</text>
</comment>
<dbReference type="PANTHER" id="PTHR33992">
    <property type="entry name" value="RIBONUCLEASE P PROTEIN COMPONENT"/>
    <property type="match status" value="1"/>
</dbReference>
<evidence type="ECO:0000256" key="2">
    <source>
        <dbReference type="ARBA" id="ARBA00022694"/>
    </source>
</evidence>
<evidence type="ECO:0000256" key="3">
    <source>
        <dbReference type="ARBA" id="ARBA00022722"/>
    </source>
</evidence>
<dbReference type="InterPro" id="IPR014721">
    <property type="entry name" value="Ribsml_uS5_D2-typ_fold_subgr"/>
</dbReference>
<dbReference type="RefSeq" id="WP_116034625.1">
    <property type="nucleotide sequence ID" value="NZ_JBHLVV010000023.1"/>
</dbReference>
<evidence type="ECO:0000256" key="5">
    <source>
        <dbReference type="ARBA" id="ARBA00022801"/>
    </source>
</evidence>
<comment type="function">
    <text evidence="1 7">RNaseP catalyzes the removal of the 5'-leader sequence from pre-tRNA to produce the mature 5'-terminus. It can also cleave other RNA substrates such as 4.5S RNA. The protein component plays an auxiliary but essential role in vivo by binding to the 5'-leader sequence and broadening the substrate specificity of the ribozyme.</text>
</comment>
<accession>A0A3D9CYS6</accession>
<keyword evidence="4 7" id="KW-0255">Endonuclease</keyword>
<dbReference type="PROSITE" id="PS00648">
    <property type="entry name" value="RIBONUCLEASE_P"/>
    <property type="match status" value="1"/>
</dbReference>
<dbReference type="PANTHER" id="PTHR33992:SF1">
    <property type="entry name" value="RIBONUCLEASE P PROTEIN COMPONENT"/>
    <property type="match status" value="1"/>
</dbReference>
<comment type="catalytic activity">
    <reaction evidence="7">
        <text>Endonucleolytic cleavage of RNA, removing 5'-extranucleotides from tRNA precursor.</text>
        <dbReference type="EC" id="3.1.26.5"/>
    </reaction>
</comment>
<keyword evidence="10" id="KW-1185">Reference proteome</keyword>
<dbReference type="NCBIfam" id="TIGR00188">
    <property type="entry name" value="rnpA"/>
    <property type="match status" value="1"/>
</dbReference>
<protein>
    <recommendedName>
        <fullName evidence="7 8">Ribonuclease P protein component</fullName>
        <shortName evidence="7">RNase P protein</shortName>
        <shortName evidence="7">RNaseP protein</shortName>
        <ecNumber evidence="7 8">3.1.26.5</ecNumber>
    </recommendedName>
    <alternativeName>
        <fullName evidence="7">Protein C5</fullName>
    </alternativeName>
</protein>
<comment type="caution">
    <text evidence="9">The sequence shown here is derived from an EMBL/GenBank/DDBJ whole genome shotgun (WGS) entry which is preliminary data.</text>
</comment>
<dbReference type="InterPro" id="IPR020539">
    <property type="entry name" value="RNase_P_CS"/>
</dbReference>
<evidence type="ECO:0000256" key="6">
    <source>
        <dbReference type="ARBA" id="ARBA00022884"/>
    </source>
</evidence>
<gene>
    <name evidence="7 9" type="primary">rnpA</name>
    <name evidence="9" type="ORF">DRF58_08535</name>
</gene>
<dbReference type="EMBL" id="QNUG01000014">
    <property type="protein sequence ID" value="REC70797.1"/>
    <property type="molecule type" value="Genomic_DNA"/>
</dbReference>
<sequence length="123" mass="14423">MKTNSYPSHEKLKKKYEIDLLFGKGKWLSVDNIRIIHLKSSEKLSIDSHKIGVSVSKKFFKKAVDRNRLKRLLRESYRLNKTAYKEAFGDQSIAMIFWASKEMPDHFSVVENQFLNLCKKKLG</sequence>
<organism evidence="9 10">
    <name type="scientific">Epilithonimonas hispanica</name>
    <dbReference type="NCBI Taxonomy" id="358687"/>
    <lineage>
        <taxon>Bacteria</taxon>
        <taxon>Pseudomonadati</taxon>
        <taxon>Bacteroidota</taxon>
        <taxon>Flavobacteriia</taxon>
        <taxon>Flavobacteriales</taxon>
        <taxon>Weeksellaceae</taxon>
        <taxon>Chryseobacterium group</taxon>
        <taxon>Epilithonimonas</taxon>
    </lineage>
</organism>
<dbReference type="InterPro" id="IPR000100">
    <property type="entry name" value="RNase_P"/>
</dbReference>
<dbReference type="EC" id="3.1.26.5" evidence="7 8"/>
<dbReference type="Gene3D" id="3.30.230.10">
    <property type="match status" value="1"/>
</dbReference>
<evidence type="ECO:0000256" key="1">
    <source>
        <dbReference type="ARBA" id="ARBA00002663"/>
    </source>
</evidence>
<dbReference type="Pfam" id="PF00825">
    <property type="entry name" value="Ribonuclease_P"/>
    <property type="match status" value="1"/>
</dbReference>
<dbReference type="GO" id="GO:0004526">
    <property type="term" value="F:ribonuclease P activity"/>
    <property type="evidence" value="ECO:0007669"/>
    <property type="project" value="UniProtKB-UniRule"/>
</dbReference>
<proteinExistence type="inferred from homology"/>
<dbReference type="InterPro" id="IPR020568">
    <property type="entry name" value="Ribosomal_Su5_D2-typ_SF"/>
</dbReference>
<dbReference type="GO" id="GO:0042781">
    <property type="term" value="F:3'-tRNA processing endoribonuclease activity"/>
    <property type="evidence" value="ECO:0007669"/>
    <property type="project" value="TreeGrafter"/>
</dbReference>
<dbReference type="GO" id="GO:0001682">
    <property type="term" value="P:tRNA 5'-leader removal"/>
    <property type="evidence" value="ECO:0007669"/>
    <property type="project" value="UniProtKB-UniRule"/>
</dbReference>
<evidence type="ECO:0000256" key="7">
    <source>
        <dbReference type="HAMAP-Rule" id="MF_00227"/>
    </source>
</evidence>